<feature type="chain" id="PRO_5032847173" evidence="2">
    <location>
        <begin position="23"/>
        <end position="219"/>
    </location>
</feature>
<dbReference type="SUPFAM" id="SSF89392">
    <property type="entry name" value="Prokaryotic lipoproteins and lipoprotein localization factors"/>
    <property type="match status" value="1"/>
</dbReference>
<keyword evidence="4" id="KW-1185">Reference proteome</keyword>
<keyword evidence="3" id="KW-0449">Lipoprotein</keyword>
<name>A0A840SCV2_9SPIR</name>
<reference evidence="3 4" key="1">
    <citation type="submission" date="2020-08" db="EMBL/GenBank/DDBJ databases">
        <title>Genomic Encyclopedia of Type Strains, Phase IV (KMG-IV): sequencing the most valuable type-strain genomes for metagenomic binning, comparative biology and taxonomic classification.</title>
        <authorList>
            <person name="Goeker M."/>
        </authorList>
    </citation>
    <scope>NUCLEOTIDE SEQUENCE [LARGE SCALE GENOMIC DNA]</scope>
    <source>
        <strain evidence="3 4">DSM 103679</strain>
    </source>
</reference>
<dbReference type="EMBL" id="JACHFR010000003">
    <property type="protein sequence ID" value="MBB5219607.1"/>
    <property type="molecule type" value="Genomic_DNA"/>
</dbReference>
<keyword evidence="1 2" id="KW-0732">Signal</keyword>
<evidence type="ECO:0000313" key="4">
    <source>
        <dbReference type="Proteomes" id="UP000578697"/>
    </source>
</evidence>
<dbReference type="RefSeq" id="WP_246428912.1">
    <property type="nucleotide sequence ID" value="NZ_JACHFR010000003.1"/>
</dbReference>
<feature type="signal peptide" evidence="2">
    <location>
        <begin position="1"/>
        <end position="22"/>
    </location>
</feature>
<dbReference type="Pfam" id="PF03548">
    <property type="entry name" value="LolA"/>
    <property type="match status" value="1"/>
</dbReference>
<evidence type="ECO:0000256" key="1">
    <source>
        <dbReference type="ARBA" id="ARBA00022729"/>
    </source>
</evidence>
<sequence length="219" mass="24616">MNKKIIMLLGGIFFWAAGICSAQIQTASEFFKTLSDYYATFNDYEADLTMEVAGQEMKGKVSFKKPEMVRIDFSDPAEQVFVYNGDNLVIYLPGNSAILEQHTEGNLAKSMTGLGLLKRYYTVAYESGPEAVPFEEGSEDMVINLVMYRRSTSEVFSSIRMSVGAEDNLIRRVEAKTTAGAVYSISFDNYNINTKMSDQRFIYDPPSSANNYKNFLLSE</sequence>
<dbReference type="PANTHER" id="PTHR35869:SF1">
    <property type="entry name" value="OUTER-MEMBRANE LIPOPROTEIN CARRIER PROTEIN"/>
    <property type="match status" value="1"/>
</dbReference>
<evidence type="ECO:0000256" key="2">
    <source>
        <dbReference type="SAM" id="SignalP"/>
    </source>
</evidence>
<organism evidence="3 4">
    <name type="scientific">Treponema rectale</name>
    <dbReference type="NCBI Taxonomy" id="744512"/>
    <lineage>
        <taxon>Bacteria</taxon>
        <taxon>Pseudomonadati</taxon>
        <taxon>Spirochaetota</taxon>
        <taxon>Spirochaetia</taxon>
        <taxon>Spirochaetales</taxon>
        <taxon>Treponemataceae</taxon>
        <taxon>Treponema</taxon>
    </lineage>
</organism>
<dbReference type="AlphaFoldDB" id="A0A840SCV2"/>
<gene>
    <name evidence="3" type="ORF">HNP77_001989</name>
</gene>
<dbReference type="InterPro" id="IPR004564">
    <property type="entry name" value="OM_lipoprot_carrier_LolA-like"/>
</dbReference>
<dbReference type="Gene3D" id="2.50.20.10">
    <property type="entry name" value="Lipoprotein localisation LolA/LolB/LppX"/>
    <property type="match status" value="1"/>
</dbReference>
<dbReference type="Proteomes" id="UP000578697">
    <property type="component" value="Unassembled WGS sequence"/>
</dbReference>
<dbReference type="CDD" id="cd16325">
    <property type="entry name" value="LolA"/>
    <property type="match status" value="1"/>
</dbReference>
<dbReference type="InterPro" id="IPR029046">
    <property type="entry name" value="LolA/LolB/LppX"/>
</dbReference>
<proteinExistence type="predicted"/>
<protein>
    <submittedName>
        <fullName evidence="3">Outer membrane lipoprotein-sorting protein</fullName>
    </submittedName>
</protein>
<accession>A0A840SCV2</accession>
<comment type="caution">
    <text evidence="3">The sequence shown here is derived from an EMBL/GenBank/DDBJ whole genome shotgun (WGS) entry which is preliminary data.</text>
</comment>
<evidence type="ECO:0000313" key="3">
    <source>
        <dbReference type="EMBL" id="MBB5219607.1"/>
    </source>
</evidence>
<dbReference type="PANTHER" id="PTHR35869">
    <property type="entry name" value="OUTER-MEMBRANE LIPOPROTEIN CARRIER PROTEIN"/>
    <property type="match status" value="1"/>
</dbReference>